<dbReference type="AlphaFoldDB" id="A0A165QIQ0"/>
<feature type="coiled-coil region" evidence="1">
    <location>
        <begin position="248"/>
        <end position="275"/>
    </location>
</feature>
<dbReference type="Proteomes" id="UP000076761">
    <property type="component" value="Unassembled WGS sequence"/>
</dbReference>
<dbReference type="OrthoDB" id="2754287at2759"/>
<evidence type="ECO:0000313" key="3">
    <source>
        <dbReference type="Proteomes" id="UP000076761"/>
    </source>
</evidence>
<protein>
    <submittedName>
        <fullName evidence="2">Uncharacterized protein</fullName>
    </submittedName>
</protein>
<gene>
    <name evidence="2" type="ORF">NEOLEDRAFT_649762</name>
</gene>
<dbReference type="EMBL" id="KV425595">
    <property type="protein sequence ID" value="KZT22482.1"/>
    <property type="molecule type" value="Genomic_DNA"/>
</dbReference>
<sequence>MQSETDILQDEAKVLRRRLQAMKLACKNSNETIKTLNQEIKEADASLCSRRERLSELSIDADTAVLSSNNAAQLLIRDLLSNDSGLIVDTRSVDSCSKELAALRSQILHAQEDQVRQINAFQIALPSADDVNKEISRLESVAISPEALMDMALVQELEILCEKLALGDADDGRKILRSLIEEGEEVSVVDEAIGDVRTLLERAWLADQVAILRTQGEIMATTIAEFEEKLIPPMKELYQNLALSDSRVHEAEALISALIEEVEEIVDDVQEVKNASTKFSNGESSSTEDAVLESQVKELIVRLNKHRSSDGASLVLLDKNDIILHLQRTEDRLQCAMAKEMEWTTSLPEKLNEVTHGHSTLLSAVYNNSAVNTSPPFNVSPQIAHLAQEAGQRAAVLGSDIDRFTKENPLDERKEQKLKAFVDKWTNTR</sequence>
<dbReference type="InParanoid" id="A0A165QIQ0"/>
<keyword evidence="3" id="KW-1185">Reference proteome</keyword>
<evidence type="ECO:0000256" key="1">
    <source>
        <dbReference type="SAM" id="Coils"/>
    </source>
</evidence>
<accession>A0A165QIQ0</accession>
<name>A0A165QIQ0_9AGAM</name>
<feature type="coiled-coil region" evidence="1">
    <location>
        <begin position="19"/>
        <end position="46"/>
    </location>
</feature>
<organism evidence="2 3">
    <name type="scientific">Neolentinus lepideus HHB14362 ss-1</name>
    <dbReference type="NCBI Taxonomy" id="1314782"/>
    <lineage>
        <taxon>Eukaryota</taxon>
        <taxon>Fungi</taxon>
        <taxon>Dikarya</taxon>
        <taxon>Basidiomycota</taxon>
        <taxon>Agaricomycotina</taxon>
        <taxon>Agaricomycetes</taxon>
        <taxon>Gloeophyllales</taxon>
        <taxon>Gloeophyllaceae</taxon>
        <taxon>Neolentinus</taxon>
    </lineage>
</organism>
<reference evidence="2 3" key="1">
    <citation type="journal article" date="2016" name="Mol. Biol. Evol.">
        <title>Comparative Genomics of Early-Diverging Mushroom-Forming Fungi Provides Insights into the Origins of Lignocellulose Decay Capabilities.</title>
        <authorList>
            <person name="Nagy L.G."/>
            <person name="Riley R."/>
            <person name="Tritt A."/>
            <person name="Adam C."/>
            <person name="Daum C."/>
            <person name="Floudas D."/>
            <person name="Sun H."/>
            <person name="Yadav J.S."/>
            <person name="Pangilinan J."/>
            <person name="Larsson K.H."/>
            <person name="Matsuura K."/>
            <person name="Barry K."/>
            <person name="Labutti K."/>
            <person name="Kuo R."/>
            <person name="Ohm R.A."/>
            <person name="Bhattacharya S.S."/>
            <person name="Shirouzu T."/>
            <person name="Yoshinaga Y."/>
            <person name="Martin F.M."/>
            <person name="Grigoriev I.V."/>
            <person name="Hibbett D.S."/>
        </authorList>
    </citation>
    <scope>NUCLEOTIDE SEQUENCE [LARGE SCALE GENOMIC DNA]</scope>
    <source>
        <strain evidence="2 3">HHB14362 ss-1</strain>
    </source>
</reference>
<proteinExistence type="predicted"/>
<evidence type="ECO:0000313" key="2">
    <source>
        <dbReference type="EMBL" id="KZT22482.1"/>
    </source>
</evidence>
<keyword evidence="1" id="KW-0175">Coiled coil</keyword>